<dbReference type="VEuPathDB" id="VectorBase:LOC119173722"/>
<dbReference type="Proteomes" id="UP000821866">
    <property type="component" value="Chromosome 2"/>
</dbReference>
<comment type="caution">
    <text evidence="2">The sequence shown here is derived from an EMBL/GenBank/DDBJ whole genome shotgun (WGS) entry which is preliminary data.</text>
</comment>
<sequence length="232" mass="26720">MERQYQVFHAQGSVTKTAQLKQGLYETASQLLQAKDLKTKKEQDAKAGPTQRHGNLSVLWVSFDSISAIKLRLSEVKDLQKVSAGKTNKPPAKPTQNKRHKLSQESLATASNTKAEKAPQSTAAFYLDRYIVYSNFELTYPSTSTDGRPQVEKEEEVARQPEMKAEKVQHIKECEMCHAKRAQEKQKCYWALYKEEQIKVRGDYTLRKAPLKLCEKRQQKRHKKWYSSTENV</sequence>
<evidence type="ECO:0000313" key="2">
    <source>
        <dbReference type="EMBL" id="KAH8033972.1"/>
    </source>
</evidence>
<gene>
    <name evidence="2" type="ORF">HPB51_018441</name>
</gene>
<reference evidence="2" key="1">
    <citation type="journal article" date="2020" name="Cell">
        <title>Large-Scale Comparative Analyses of Tick Genomes Elucidate Their Genetic Diversity and Vector Capacities.</title>
        <authorList>
            <consortium name="Tick Genome and Microbiome Consortium (TIGMIC)"/>
            <person name="Jia N."/>
            <person name="Wang J."/>
            <person name="Shi W."/>
            <person name="Du L."/>
            <person name="Sun Y."/>
            <person name="Zhan W."/>
            <person name="Jiang J.F."/>
            <person name="Wang Q."/>
            <person name="Zhang B."/>
            <person name="Ji P."/>
            <person name="Bell-Sakyi L."/>
            <person name="Cui X.M."/>
            <person name="Yuan T.T."/>
            <person name="Jiang B.G."/>
            <person name="Yang W.F."/>
            <person name="Lam T.T."/>
            <person name="Chang Q.C."/>
            <person name="Ding S.J."/>
            <person name="Wang X.J."/>
            <person name="Zhu J.G."/>
            <person name="Ruan X.D."/>
            <person name="Zhao L."/>
            <person name="Wei J.T."/>
            <person name="Ye R.Z."/>
            <person name="Que T.C."/>
            <person name="Du C.H."/>
            <person name="Zhou Y.H."/>
            <person name="Cheng J.X."/>
            <person name="Dai P.F."/>
            <person name="Guo W.B."/>
            <person name="Han X.H."/>
            <person name="Huang E.J."/>
            <person name="Li L.F."/>
            <person name="Wei W."/>
            <person name="Gao Y.C."/>
            <person name="Liu J.Z."/>
            <person name="Shao H.Z."/>
            <person name="Wang X."/>
            <person name="Wang C.C."/>
            <person name="Yang T.C."/>
            <person name="Huo Q.B."/>
            <person name="Li W."/>
            <person name="Chen H.Y."/>
            <person name="Chen S.E."/>
            <person name="Zhou L.G."/>
            <person name="Ni X.B."/>
            <person name="Tian J.H."/>
            <person name="Sheng Y."/>
            <person name="Liu T."/>
            <person name="Pan Y.S."/>
            <person name="Xia L.Y."/>
            <person name="Li J."/>
            <person name="Zhao F."/>
            <person name="Cao W.C."/>
        </authorList>
    </citation>
    <scope>NUCLEOTIDE SEQUENCE</scope>
    <source>
        <strain evidence="2">Rmic-2018</strain>
    </source>
</reference>
<name>A0A9J6EIJ8_RHIMP</name>
<evidence type="ECO:0000256" key="1">
    <source>
        <dbReference type="SAM" id="MobiDB-lite"/>
    </source>
</evidence>
<feature type="region of interest" description="Disordered" evidence="1">
    <location>
        <begin position="80"/>
        <end position="115"/>
    </location>
</feature>
<proteinExistence type="predicted"/>
<organism evidence="2 3">
    <name type="scientific">Rhipicephalus microplus</name>
    <name type="common">Cattle tick</name>
    <name type="synonym">Boophilus microplus</name>
    <dbReference type="NCBI Taxonomy" id="6941"/>
    <lineage>
        <taxon>Eukaryota</taxon>
        <taxon>Metazoa</taxon>
        <taxon>Ecdysozoa</taxon>
        <taxon>Arthropoda</taxon>
        <taxon>Chelicerata</taxon>
        <taxon>Arachnida</taxon>
        <taxon>Acari</taxon>
        <taxon>Parasitiformes</taxon>
        <taxon>Ixodida</taxon>
        <taxon>Ixodoidea</taxon>
        <taxon>Ixodidae</taxon>
        <taxon>Rhipicephalinae</taxon>
        <taxon>Rhipicephalus</taxon>
        <taxon>Boophilus</taxon>
    </lineage>
</organism>
<dbReference type="AlphaFoldDB" id="A0A9J6EIJ8"/>
<feature type="compositionally biased region" description="Polar residues" evidence="1">
    <location>
        <begin position="104"/>
        <end position="115"/>
    </location>
</feature>
<reference evidence="2" key="2">
    <citation type="submission" date="2021-09" db="EMBL/GenBank/DDBJ databases">
        <authorList>
            <person name="Jia N."/>
            <person name="Wang J."/>
            <person name="Shi W."/>
            <person name="Du L."/>
            <person name="Sun Y."/>
            <person name="Zhan W."/>
            <person name="Jiang J."/>
            <person name="Wang Q."/>
            <person name="Zhang B."/>
            <person name="Ji P."/>
            <person name="Sakyi L.B."/>
            <person name="Cui X."/>
            <person name="Yuan T."/>
            <person name="Jiang B."/>
            <person name="Yang W."/>
            <person name="Lam T.T.-Y."/>
            <person name="Chang Q."/>
            <person name="Ding S."/>
            <person name="Wang X."/>
            <person name="Zhu J."/>
            <person name="Ruan X."/>
            <person name="Zhao L."/>
            <person name="Wei J."/>
            <person name="Que T."/>
            <person name="Du C."/>
            <person name="Cheng J."/>
            <person name="Dai P."/>
            <person name="Han X."/>
            <person name="Huang E."/>
            <person name="Gao Y."/>
            <person name="Liu J."/>
            <person name="Shao H."/>
            <person name="Ye R."/>
            <person name="Li L."/>
            <person name="Wei W."/>
            <person name="Wang X."/>
            <person name="Wang C."/>
            <person name="Huo Q."/>
            <person name="Li W."/>
            <person name="Guo W."/>
            <person name="Chen H."/>
            <person name="Chen S."/>
            <person name="Zhou L."/>
            <person name="Zhou L."/>
            <person name="Ni X."/>
            <person name="Tian J."/>
            <person name="Zhou Y."/>
            <person name="Sheng Y."/>
            <person name="Liu T."/>
            <person name="Pan Y."/>
            <person name="Xia L."/>
            <person name="Li J."/>
            <person name="Zhao F."/>
            <person name="Cao W."/>
        </authorList>
    </citation>
    <scope>NUCLEOTIDE SEQUENCE</scope>
    <source>
        <strain evidence="2">Rmic-2018</strain>
        <tissue evidence="2">Larvae</tissue>
    </source>
</reference>
<dbReference type="EMBL" id="JABSTU010000004">
    <property type="protein sequence ID" value="KAH8033972.1"/>
    <property type="molecule type" value="Genomic_DNA"/>
</dbReference>
<accession>A0A9J6EIJ8</accession>
<evidence type="ECO:0000313" key="3">
    <source>
        <dbReference type="Proteomes" id="UP000821866"/>
    </source>
</evidence>
<protein>
    <submittedName>
        <fullName evidence="2">Uncharacterized protein</fullName>
    </submittedName>
</protein>
<keyword evidence="3" id="KW-1185">Reference proteome</keyword>